<sequence>RSKFERLVHRSEEDLIVPVGVAQQFVVVQLGDERNPVGVFSAHRADHCERTMSGLHLDVPDRHIADRSRCSACHALKPLGTRKQILARRAEAQAAESVPLMSKSSSTVPQLFTVVVVGASIATPG</sequence>
<evidence type="ECO:0000313" key="1">
    <source>
        <dbReference type="EMBL" id="KKL05350.1"/>
    </source>
</evidence>
<gene>
    <name evidence="1" type="ORF">LCGC14_2606930</name>
</gene>
<protein>
    <submittedName>
        <fullName evidence="1">Uncharacterized protein</fullName>
    </submittedName>
</protein>
<accession>A0A0F9A7B5</accession>
<proteinExistence type="predicted"/>
<comment type="caution">
    <text evidence="1">The sequence shown here is derived from an EMBL/GenBank/DDBJ whole genome shotgun (WGS) entry which is preliminary data.</text>
</comment>
<organism evidence="1">
    <name type="scientific">marine sediment metagenome</name>
    <dbReference type="NCBI Taxonomy" id="412755"/>
    <lineage>
        <taxon>unclassified sequences</taxon>
        <taxon>metagenomes</taxon>
        <taxon>ecological metagenomes</taxon>
    </lineage>
</organism>
<dbReference type="EMBL" id="LAZR01044157">
    <property type="protein sequence ID" value="KKL05350.1"/>
    <property type="molecule type" value="Genomic_DNA"/>
</dbReference>
<reference evidence="1" key="1">
    <citation type="journal article" date="2015" name="Nature">
        <title>Complex archaea that bridge the gap between prokaryotes and eukaryotes.</title>
        <authorList>
            <person name="Spang A."/>
            <person name="Saw J.H."/>
            <person name="Jorgensen S.L."/>
            <person name="Zaremba-Niedzwiedzka K."/>
            <person name="Martijn J."/>
            <person name="Lind A.E."/>
            <person name="van Eijk R."/>
            <person name="Schleper C."/>
            <person name="Guy L."/>
            <person name="Ettema T.J."/>
        </authorList>
    </citation>
    <scope>NUCLEOTIDE SEQUENCE</scope>
</reference>
<dbReference type="AlphaFoldDB" id="A0A0F9A7B5"/>
<name>A0A0F9A7B5_9ZZZZ</name>
<feature type="non-terminal residue" evidence="1">
    <location>
        <position position="1"/>
    </location>
</feature>